<evidence type="ECO:0000256" key="2">
    <source>
        <dbReference type="ARBA" id="ARBA00013168"/>
    </source>
</evidence>
<evidence type="ECO:0000256" key="7">
    <source>
        <dbReference type="ARBA" id="ARBA00022840"/>
    </source>
</evidence>
<evidence type="ECO:0000256" key="3">
    <source>
        <dbReference type="ARBA" id="ARBA00017959"/>
    </source>
</evidence>
<protein>
    <recommendedName>
        <fullName evidence="3">Alanine--tRNA ligase</fullName>
        <ecNumber evidence="2">6.1.1.7</ecNumber>
    </recommendedName>
</protein>
<evidence type="ECO:0000256" key="9">
    <source>
        <dbReference type="ARBA" id="ARBA00022917"/>
    </source>
</evidence>
<comment type="caution">
    <text evidence="12">The sequence shown here is derived from an EMBL/GenBank/DDBJ whole genome shotgun (WGS) entry which is preliminary data.</text>
</comment>
<feature type="non-terminal residue" evidence="12">
    <location>
        <position position="1"/>
    </location>
</feature>
<evidence type="ECO:0000256" key="8">
    <source>
        <dbReference type="ARBA" id="ARBA00022884"/>
    </source>
</evidence>
<evidence type="ECO:0000313" key="12">
    <source>
        <dbReference type="EMBL" id="GAG34560.1"/>
    </source>
</evidence>
<keyword evidence="7" id="KW-0067">ATP-binding</keyword>
<keyword evidence="4" id="KW-0820">tRNA-binding</keyword>
<dbReference type="InterPro" id="IPR003156">
    <property type="entry name" value="DHHA1_dom"/>
</dbReference>
<dbReference type="Gene3D" id="6.10.250.550">
    <property type="match status" value="1"/>
</dbReference>
<feature type="domain" description="DHHA1" evidence="11">
    <location>
        <begin position="62"/>
        <end position="162"/>
    </location>
</feature>
<dbReference type="GO" id="GO:0004813">
    <property type="term" value="F:alanine-tRNA ligase activity"/>
    <property type="evidence" value="ECO:0007669"/>
    <property type="project" value="UniProtKB-EC"/>
</dbReference>
<dbReference type="Gene3D" id="3.10.310.40">
    <property type="match status" value="1"/>
</dbReference>
<dbReference type="GO" id="GO:0006412">
    <property type="term" value="P:translation"/>
    <property type="evidence" value="ECO:0007669"/>
    <property type="project" value="UniProtKB-KW"/>
</dbReference>
<evidence type="ECO:0000256" key="1">
    <source>
        <dbReference type="ARBA" id="ARBA00008226"/>
    </source>
</evidence>
<keyword evidence="8" id="KW-0694">RNA-binding</keyword>
<dbReference type="GO" id="GO:0005524">
    <property type="term" value="F:ATP binding"/>
    <property type="evidence" value="ECO:0007669"/>
    <property type="project" value="UniProtKB-KW"/>
</dbReference>
<organism evidence="12">
    <name type="scientific">marine sediment metagenome</name>
    <dbReference type="NCBI Taxonomy" id="412755"/>
    <lineage>
        <taxon>unclassified sequences</taxon>
        <taxon>metagenomes</taxon>
        <taxon>ecological metagenomes</taxon>
    </lineage>
</organism>
<dbReference type="FunFam" id="3.10.310.40:FF:000001">
    <property type="entry name" value="Alanine--tRNA ligase"/>
    <property type="match status" value="1"/>
</dbReference>
<accession>X0WV82</accession>
<dbReference type="Pfam" id="PF02272">
    <property type="entry name" value="DHHA1"/>
    <property type="match status" value="1"/>
</dbReference>
<dbReference type="EC" id="6.1.1.7" evidence="2"/>
<dbReference type="AlphaFoldDB" id="X0WV82"/>
<proteinExistence type="inferred from homology"/>
<sequence>EVNKLKTISGLLKTIPDDLVTKVEHFIGDQKEKDRKIESLKARLLRKQSEDLINTAREINGINVISQEVATADPKDLREFGDHLKDKFKSGIIVLGAKADGKVFLLCRITHDLTDRFNAGTIIKDLSVFVGGKGGGRKDMAEGGGTKVSELKNALSKAFDMVSEHSAR</sequence>
<comment type="similarity">
    <text evidence="1">Belongs to the class-II aminoacyl-tRNA synthetase family.</text>
</comment>
<evidence type="ECO:0000256" key="10">
    <source>
        <dbReference type="ARBA" id="ARBA00023146"/>
    </source>
</evidence>
<dbReference type="EMBL" id="BARS01042966">
    <property type="protein sequence ID" value="GAG34560.1"/>
    <property type="molecule type" value="Genomic_DNA"/>
</dbReference>
<keyword evidence="10" id="KW-0030">Aminoacyl-tRNA synthetase</keyword>
<evidence type="ECO:0000256" key="5">
    <source>
        <dbReference type="ARBA" id="ARBA00022598"/>
    </source>
</evidence>
<gene>
    <name evidence="12" type="ORF">S01H1_65116</name>
</gene>
<keyword evidence="5" id="KW-0436">Ligase</keyword>
<dbReference type="GO" id="GO:0000049">
    <property type="term" value="F:tRNA binding"/>
    <property type="evidence" value="ECO:0007669"/>
    <property type="project" value="UniProtKB-KW"/>
</dbReference>
<evidence type="ECO:0000256" key="6">
    <source>
        <dbReference type="ARBA" id="ARBA00022741"/>
    </source>
</evidence>
<evidence type="ECO:0000256" key="4">
    <source>
        <dbReference type="ARBA" id="ARBA00022555"/>
    </source>
</evidence>
<evidence type="ECO:0000259" key="11">
    <source>
        <dbReference type="Pfam" id="PF02272"/>
    </source>
</evidence>
<reference evidence="12" key="1">
    <citation type="journal article" date="2014" name="Front. Microbiol.">
        <title>High frequency of phylogenetically diverse reductive dehalogenase-homologous genes in deep subseafloor sedimentary metagenomes.</title>
        <authorList>
            <person name="Kawai M."/>
            <person name="Futagami T."/>
            <person name="Toyoda A."/>
            <person name="Takaki Y."/>
            <person name="Nishi S."/>
            <person name="Hori S."/>
            <person name="Arai W."/>
            <person name="Tsubouchi T."/>
            <person name="Morono Y."/>
            <person name="Uchiyama I."/>
            <person name="Ito T."/>
            <person name="Fujiyama A."/>
            <person name="Inagaki F."/>
            <person name="Takami H."/>
        </authorList>
    </citation>
    <scope>NUCLEOTIDE SEQUENCE</scope>
    <source>
        <strain evidence="12">Expedition CK06-06</strain>
    </source>
</reference>
<keyword evidence="9" id="KW-0648">Protein biosynthesis</keyword>
<name>X0WV82_9ZZZZ</name>
<keyword evidence="6" id="KW-0547">Nucleotide-binding</keyword>